<keyword evidence="1" id="KW-0378">Hydrolase</keyword>
<proteinExistence type="predicted"/>
<keyword evidence="2" id="KW-1185">Reference proteome</keyword>
<gene>
    <name evidence="1" type="ORF">ACI1P1_19465</name>
</gene>
<dbReference type="EC" id="3.6.-.-" evidence="1"/>
<evidence type="ECO:0000313" key="2">
    <source>
        <dbReference type="Proteomes" id="UP001631969"/>
    </source>
</evidence>
<accession>A0ACC7P0C7</accession>
<protein>
    <submittedName>
        <fullName evidence="1">NUDIX hydrolase</fullName>
        <ecNumber evidence="1">3.6.-.-</ecNumber>
    </submittedName>
</protein>
<sequence length="163" mass="18382">MADINDNFYRHMGVYGICVADSCLLVIRKILGPYTGKYDLPGGRLEKMETLEQGITRELREETGHTVRKLNNIGVCDFTVMWTLQDNIVENLHHIAILYEVDVDSEEITNTIESFEGQDSNGAIWLALDEVTANNSSPLVLQAIKWIRTGTIPVTSSSFDYRI</sequence>
<name>A0ACC7P0C7_9BACL</name>
<dbReference type="Proteomes" id="UP001631969">
    <property type="component" value="Unassembled WGS sequence"/>
</dbReference>
<comment type="caution">
    <text evidence="1">The sequence shown here is derived from an EMBL/GenBank/DDBJ whole genome shotgun (WGS) entry which is preliminary data.</text>
</comment>
<organism evidence="1 2">
    <name type="scientific">Paenibacillus mesotrionivorans</name>
    <dbReference type="NCBI Taxonomy" id="3160968"/>
    <lineage>
        <taxon>Bacteria</taxon>
        <taxon>Bacillati</taxon>
        <taxon>Bacillota</taxon>
        <taxon>Bacilli</taxon>
        <taxon>Bacillales</taxon>
        <taxon>Paenibacillaceae</taxon>
        <taxon>Paenibacillus</taxon>
    </lineage>
</organism>
<dbReference type="EMBL" id="JBJURJ010000013">
    <property type="protein sequence ID" value="MFM9330484.1"/>
    <property type="molecule type" value="Genomic_DNA"/>
</dbReference>
<evidence type="ECO:0000313" key="1">
    <source>
        <dbReference type="EMBL" id="MFM9330484.1"/>
    </source>
</evidence>
<reference evidence="1" key="1">
    <citation type="submission" date="2024-12" db="EMBL/GenBank/DDBJ databases">
        <authorList>
            <person name="Wu N."/>
        </authorList>
    </citation>
    <scope>NUCLEOTIDE SEQUENCE</scope>
    <source>
        <strain evidence="1">P15</strain>
    </source>
</reference>